<evidence type="ECO:0000259" key="2">
    <source>
        <dbReference type="Pfam" id="PF06985"/>
    </source>
</evidence>
<dbReference type="AlphaFoldDB" id="A0AA40BU98"/>
<dbReference type="EMBL" id="JAULSU010000006">
    <property type="protein sequence ID" value="KAK0613881.1"/>
    <property type="molecule type" value="Genomic_DNA"/>
</dbReference>
<evidence type="ECO:0000256" key="1">
    <source>
        <dbReference type="SAM" id="MobiDB-lite"/>
    </source>
</evidence>
<name>A0AA40BU98_9PEZI</name>
<protein>
    <submittedName>
        <fullName evidence="3">Heterokaryon incompatibility protein-domain-containing protein</fullName>
    </submittedName>
</protein>
<feature type="compositionally biased region" description="Basic and acidic residues" evidence="1">
    <location>
        <begin position="183"/>
        <end position="197"/>
    </location>
</feature>
<dbReference type="PANTHER" id="PTHR33112">
    <property type="entry name" value="DOMAIN PROTEIN, PUTATIVE-RELATED"/>
    <property type="match status" value="1"/>
</dbReference>
<evidence type="ECO:0000313" key="3">
    <source>
        <dbReference type="EMBL" id="KAK0613881.1"/>
    </source>
</evidence>
<evidence type="ECO:0000313" key="4">
    <source>
        <dbReference type="Proteomes" id="UP001175000"/>
    </source>
</evidence>
<dbReference type="InterPro" id="IPR010730">
    <property type="entry name" value="HET"/>
</dbReference>
<accession>A0AA40BU98</accession>
<dbReference type="Proteomes" id="UP001175000">
    <property type="component" value="Unassembled WGS sequence"/>
</dbReference>
<dbReference type="PANTHER" id="PTHR33112:SF12">
    <property type="entry name" value="HETEROKARYON INCOMPATIBILITY DOMAIN-CONTAINING PROTEIN"/>
    <property type="match status" value="1"/>
</dbReference>
<feature type="region of interest" description="Disordered" evidence="1">
    <location>
        <begin position="183"/>
        <end position="211"/>
    </location>
</feature>
<organism evidence="3 4">
    <name type="scientific">Immersiella caudata</name>
    <dbReference type="NCBI Taxonomy" id="314043"/>
    <lineage>
        <taxon>Eukaryota</taxon>
        <taxon>Fungi</taxon>
        <taxon>Dikarya</taxon>
        <taxon>Ascomycota</taxon>
        <taxon>Pezizomycotina</taxon>
        <taxon>Sordariomycetes</taxon>
        <taxon>Sordariomycetidae</taxon>
        <taxon>Sordariales</taxon>
        <taxon>Lasiosphaeriaceae</taxon>
        <taxon>Immersiella</taxon>
    </lineage>
</organism>
<keyword evidence="4" id="KW-1185">Reference proteome</keyword>
<feature type="domain" description="Heterokaryon incompatibility" evidence="2">
    <location>
        <begin position="162"/>
        <end position="326"/>
    </location>
</feature>
<reference evidence="3" key="1">
    <citation type="submission" date="2023-06" db="EMBL/GenBank/DDBJ databases">
        <title>Genome-scale phylogeny and comparative genomics of the fungal order Sordariales.</title>
        <authorList>
            <consortium name="Lawrence Berkeley National Laboratory"/>
            <person name="Hensen N."/>
            <person name="Bonometti L."/>
            <person name="Westerberg I."/>
            <person name="Brannstrom I.O."/>
            <person name="Guillou S."/>
            <person name="Cros-Aarteil S."/>
            <person name="Calhoun S."/>
            <person name="Haridas S."/>
            <person name="Kuo A."/>
            <person name="Mondo S."/>
            <person name="Pangilinan J."/>
            <person name="Riley R."/>
            <person name="Labutti K."/>
            <person name="Andreopoulos B."/>
            <person name="Lipzen A."/>
            <person name="Chen C."/>
            <person name="Yanf M."/>
            <person name="Daum C."/>
            <person name="Ng V."/>
            <person name="Clum A."/>
            <person name="Steindorff A."/>
            <person name="Ohm R."/>
            <person name="Martin F."/>
            <person name="Silar P."/>
            <person name="Natvig D."/>
            <person name="Lalanne C."/>
            <person name="Gautier V."/>
            <person name="Ament-Velasquez S.L."/>
            <person name="Kruys A."/>
            <person name="Hutchinson M.I."/>
            <person name="Powell A.J."/>
            <person name="Barry K."/>
            <person name="Miller A.N."/>
            <person name="Grigoriev I.V."/>
            <person name="Debuchy R."/>
            <person name="Gladieux P."/>
            <person name="Thoren M.H."/>
            <person name="Johannesson H."/>
        </authorList>
    </citation>
    <scope>NUCLEOTIDE SEQUENCE</scope>
    <source>
        <strain evidence="3">CBS 606.72</strain>
    </source>
</reference>
<proteinExistence type="predicted"/>
<dbReference type="Pfam" id="PF06985">
    <property type="entry name" value="HET"/>
    <property type="match status" value="1"/>
</dbReference>
<sequence length="721" mass="80520">MLRWAFKRHNWTGEVYLGKPEQIGINSPCPCPVHTPLLNEIPSFKEFGDSESVRIMMNTRWRATGPVDVTLIAKSITSSLRRKSGSFTLLTTANTSIKCAGRRIDPRWVDSTLIPAWKSRCEGQHSKCRSWPEGFNVGTQRPQWLIDVVDMNIVATPPGARYVALSYVWGGVAQRVTNLGNLDDHRRPGALRSDARNRKGAVPQSETRRGADIPKTIRDAIRLAGTLGERYIWIDALCIVQDDTVSKHAELANMASIYAGAELTIIAANGENVNRGLRGIYGVSDARHASQKVFSLGNGMEVLQRRKWAEPPEEIAWKQRCWTFQEGVFSRRKLIFCDDRVSWECGAAVWHEDSCDLDEQLPVRDLTILGHQSNRIQSMFSAREADIGDFTEVLGHFNNKLLTYPEDMCDAFAGIASALGDQYPGGFVSGLPVAFFSLALVWEPSGTGSSRRFPSKVLDAKAQLRLPSWSWIGWKGQPSFSMWESARLVGEEWGDEGLLRYQFYWGEGRHCSFKPLVCWLAHTTQDDEGIAIEDFGLTDGESVADAHCWAPTSPSRILTASETKSYRSSRYSSRGEYELETCGTCPYRRSVGRGLECRHPHATVNLASSEDLWDRHELKDETGAAIGDLTVHAESPTNPHDVLDLPAGSKMAINVVEIAEIHTSSASDGGKRGSTGNNGYYYVCVMWVELRGNLAYRRGIGKVARDRWEELKLKWINLMLA</sequence>
<comment type="caution">
    <text evidence="3">The sequence shown here is derived from an EMBL/GenBank/DDBJ whole genome shotgun (WGS) entry which is preliminary data.</text>
</comment>
<gene>
    <name evidence="3" type="ORF">B0T14DRAFT_289655</name>
</gene>